<comment type="caution">
    <text evidence="1">The sequence shown here is derived from an EMBL/GenBank/DDBJ whole genome shotgun (WGS) entry which is preliminary data.</text>
</comment>
<dbReference type="Proteomes" id="UP000721861">
    <property type="component" value="Unassembled WGS sequence"/>
</dbReference>
<reference evidence="1 2" key="1">
    <citation type="journal article" date="2014" name="Int. J. Syst. Evol. Microbiol.">
        <title>Carboxylicivirga gen. nov. in the family Marinilabiliaceae with two novel species, Carboxylicivirga mesophila sp. nov. and Carboxylicivirga taeanensis sp. nov., and reclassification of Cytophaga fermentans as Saccharicrinis fermentans gen. nov., comb. nov.</title>
        <authorList>
            <person name="Yang S.H."/>
            <person name="Seo H.S."/>
            <person name="Woo J.H."/>
            <person name="Oh H.M."/>
            <person name="Jang H."/>
            <person name="Lee J.H."/>
            <person name="Kim S.J."/>
            <person name="Kwon K.K."/>
        </authorList>
    </citation>
    <scope>NUCLEOTIDE SEQUENCE [LARGE SCALE GENOMIC DNA]</scope>
    <source>
        <strain evidence="1 2">JCM 18290</strain>
    </source>
</reference>
<dbReference type="RefSeq" id="WP_212223963.1">
    <property type="nucleotide sequence ID" value="NZ_JAGUCN010000001.1"/>
</dbReference>
<evidence type="ECO:0000313" key="1">
    <source>
        <dbReference type="EMBL" id="MBS2209960.1"/>
    </source>
</evidence>
<proteinExistence type="predicted"/>
<keyword evidence="2" id="KW-1185">Reference proteome</keyword>
<dbReference type="SUPFAM" id="SSF53756">
    <property type="entry name" value="UDP-Glycosyltransferase/glycogen phosphorylase"/>
    <property type="match status" value="1"/>
</dbReference>
<sequence length="362" mass="41352">MKVLLIGEYSSLHYNLYLGLKELGIEVTLASSGDYWKQIPREIDLKQPERLKKLAFSLKLIKSIPKLSGYDVVQVIAPNFLMSRPVASSIYFDILKQLNNKIYMCAAGMEYHYIKYALSGQLKYSVFYNEAIQSDPYISNLKEQIHNRSFRNLGIKVPEKCDGIIAISNGYHIAYRDAFPDKTHYIPLPIDTRKFKYISTIGKNPSKINFFLGLMKDRMALKGTDRIHNVLKSLKAKYPNDVKLTVVNSVPYSEYIKLVNNSHVLCDQLYAYGIGMNGLIAQAKGLIVGGGADEEMYQAIGETNNRPIIDLNTSDNEMQQRLEVLLDKKDTLEEWSLNSRKFVVDNHDSIKVAKQYLDVWLQ</sequence>
<name>A0ABS5K4M9_9BACT</name>
<dbReference type="EMBL" id="JAGUCN010000001">
    <property type="protein sequence ID" value="MBS2209960.1"/>
    <property type="molecule type" value="Genomic_DNA"/>
</dbReference>
<protein>
    <submittedName>
        <fullName evidence="1">Glycosyltransferase</fullName>
    </submittedName>
</protein>
<organism evidence="1 2">
    <name type="scientific">Carboxylicivirga mesophila</name>
    <dbReference type="NCBI Taxonomy" id="1166478"/>
    <lineage>
        <taxon>Bacteria</taxon>
        <taxon>Pseudomonadati</taxon>
        <taxon>Bacteroidota</taxon>
        <taxon>Bacteroidia</taxon>
        <taxon>Marinilabiliales</taxon>
        <taxon>Marinilabiliaceae</taxon>
        <taxon>Carboxylicivirga</taxon>
    </lineage>
</organism>
<gene>
    <name evidence="1" type="ORF">KEM09_00995</name>
</gene>
<dbReference type="Gene3D" id="3.40.50.2000">
    <property type="entry name" value="Glycogen Phosphorylase B"/>
    <property type="match status" value="1"/>
</dbReference>
<evidence type="ECO:0000313" key="2">
    <source>
        <dbReference type="Proteomes" id="UP000721861"/>
    </source>
</evidence>
<accession>A0ABS5K4M9</accession>